<comment type="caution">
    <text evidence="7">The sequence shown here is derived from an EMBL/GenBank/DDBJ whole genome shotgun (WGS) entry which is preliminary data.</text>
</comment>
<keyword evidence="5 6" id="KW-0472">Membrane</keyword>
<dbReference type="EMBL" id="JBHFEH010000097">
    <property type="protein sequence ID" value="KAL2047545.1"/>
    <property type="molecule type" value="Genomic_DNA"/>
</dbReference>
<sequence>MDINYKRVAKQVGFKIDIKRGDDMRHFPLEKARIQVFIVPLYIGIAAILCWGWVMEWNAPLAAPFVLSFIIGLCLTGSFNVMSTMLVDLYPLSPATATAANNLVRCLMVVAGTADIIQMIQGMGRGRCFTFIAAVIFFTSPLLLGGIEVGAEVERGKKDKNGEWRINGRRKG</sequence>
<proteinExistence type="predicted"/>
<accession>A0ABR4APZ2</accession>
<comment type="subcellular location">
    <subcellularLocation>
        <location evidence="1">Membrane</location>
        <topology evidence="1">Multi-pass membrane protein</topology>
    </subcellularLocation>
</comment>
<organism evidence="7 8">
    <name type="scientific">Lepraria finkii</name>
    <dbReference type="NCBI Taxonomy" id="1340010"/>
    <lineage>
        <taxon>Eukaryota</taxon>
        <taxon>Fungi</taxon>
        <taxon>Dikarya</taxon>
        <taxon>Ascomycota</taxon>
        <taxon>Pezizomycotina</taxon>
        <taxon>Lecanoromycetes</taxon>
        <taxon>OSLEUM clade</taxon>
        <taxon>Lecanoromycetidae</taxon>
        <taxon>Lecanorales</taxon>
        <taxon>Lecanorineae</taxon>
        <taxon>Stereocaulaceae</taxon>
        <taxon>Lepraria</taxon>
    </lineage>
</organism>
<feature type="transmembrane region" description="Helical" evidence="6">
    <location>
        <begin position="34"/>
        <end position="55"/>
    </location>
</feature>
<evidence type="ECO:0000256" key="1">
    <source>
        <dbReference type="ARBA" id="ARBA00004141"/>
    </source>
</evidence>
<dbReference type="PANTHER" id="PTHR23502:SF51">
    <property type="entry name" value="QUINIDINE RESISTANCE PROTEIN 1-RELATED"/>
    <property type="match status" value="1"/>
</dbReference>
<feature type="transmembrane region" description="Helical" evidence="6">
    <location>
        <begin position="61"/>
        <end position="82"/>
    </location>
</feature>
<dbReference type="Proteomes" id="UP001590951">
    <property type="component" value="Unassembled WGS sequence"/>
</dbReference>
<evidence type="ECO:0000256" key="2">
    <source>
        <dbReference type="ARBA" id="ARBA00022448"/>
    </source>
</evidence>
<evidence type="ECO:0000256" key="5">
    <source>
        <dbReference type="ARBA" id="ARBA00023136"/>
    </source>
</evidence>
<evidence type="ECO:0000313" key="8">
    <source>
        <dbReference type="Proteomes" id="UP001590951"/>
    </source>
</evidence>
<keyword evidence="8" id="KW-1185">Reference proteome</keyword>
<dbReference type="InterPro" id="IPR036259">
    <property type="entry name" value="MFS_trans_sf"/>
</dbReference>
<evidence type="ECO:0000256" key="3">
    <source>
        <dbReference type="ARBA" id="ARBA00022692"/>
    </source>
</evidence>
<reference evidence="7 8" key="1">
    <citation type="submission" date="2024-09" db="EMBL/GenBank/DDBJ databases">
        <title>Rethinking Asexuality: The Enigmatic Case of Functional Sexual Genes in Lepraria (Stereocaulaceae).</title>
        <authorList>
            <person name="Doellman M."/>
            <person name="Sun Y."/>
            <person name="Barcenas-Pena A."/>
            <person name="Lumbsch H.T."/>
            <person name="Grewe F."/>
        </authorList>
    </citation>
    <scope>NUCLEOTIDE SEQUENCE [LARGE SCALE GENOMIC DNA]</scope>
    <source>
        <strain evidence="7 8">Grewe 0041</strain>
    </source>
</reference>
<keyword evidence="2" id="KW-0813">Transport</keyword>
<dbReference type="SUPFAM" id="SSF103473">
    <property type="entry name" value="MFS general substrate transporter"/>
    <property type="match status" value="1"/>
</dbReference>
<dbReference type="PANTHER" id="PTHR23502">
    <property type="entry name" value="MAJOR FACILITATOR SUPERFAMILY"/>
    <property type="match status" value="1"/>
</dbReference>
<feature type="transmembrane region" description="Helical" evidence="6">
    <location>
        <begin position="129"/>
        <end position="151"/>
    </location>
</feature>
<evidence type="ECO:0000256" key="4">
    <source>
        <dbReference type="ARBA" id="ARBA00022989"/>
    </source>
</evidence>
<protein>
    <submittedName>
        <fullName evidence="7">Uncharacterized protein</fullName>
    </submittedName>
</protein>
<keyword evidence="4 6" id="KW-1133">Transmembrane helix</keyword>
<evidence type="ECO:0000313" key="7">
    <source>
        <dbReference type="EMBL" id="KAL2047545.1"/>
    </source>
</evidence>
<name>A0ABR4APZ2_9LECA</name>
<evidence type="ECO:0000256" key="6">
    <source>
        <dbReference type="SAM" id="Phobius"/>
    </source>
</evidence>
<keyword evidence="3 6" id="KW-0812">Transmembrane</keyword>
<feature type="transmembrane region" description="Helical" evidence="6">
    <location>
        <begin position="103"/>
        <end position="123"/>
    </location>
</feature>
<gene>
    <name evidence="7" type="ORF">ABVK25_011403</name>
</gene>